<keyword evidence="3" id="KW-0805">Transcription regulation</keyword>
<feature type="domain" description="Zn(2)-C6 fungal-type" evidence="6">
    <location>
        <begin position="20"/>
        <end position="55"/>
    </location>
</feature>
<dbReference type="InterPro" id="IPR001138">
    <property type="entry name" value="Zn2Cys6_DnaBD"/>
</dbReference>
<dbReference type="GO" id="GO:0008270">
    <property type="term" value="F:zinc ion binding"/>
    <property type="evidence" value="ECO:0007669"/>
    <property type="project" value="InterPro"/>
</dbReference>
<keyword evidence="5" id="KW-0539">Nucleus</keyword>
<proteinExistence type="predicted"/>
<evidence type="ECO:0000256" key="5">
    <source>
        <dbReference type="ARBA" id="ARBA00023242"/>
    </source>
</evidence>
<dbReference type="Proteomes" id="UP001150266">
    <property type="component" value="Unassembled WGS sequence"/>
</dbReference>
<evidence type="ECO:0000259" key="6">
    <source>
        <dbReference type="PROSITE" id="PS50048"/>
    </source>
</evidence>
<keyword evidence="4" id="KW-0804">Transcription</keyword>
<reference evidence="7" key="1">
    <citation type="submission" date="2022-08" db="EMBL/GenBank/DDBJ databases">
        <title>A Global Phylogenomic Analysis of the Shiitake Genus Lentinula.</title>
        <authorList>
            <consortium name="DOE Joint Genome Institute"/>
            <person name="Sierra-Patev S."/>
            <person name="Min B."/>
            <person name="Naranjo-Ortiz M."/>
            <person name="Looney B."/>
            <person name="Konkel Z."/>
            <person name="Slot J.C."/>
            <person name="Sakamoto Y."/>
            <person name="Steenwyk J.L."/>
            <person name="Rokas A."/>
            <person name="Carro J."/>
            <person name="Camarero S."/>
            <person name="Ferreira P."/>
            <person name="Molpeceres G."/>
            <person name="Ruiz-Duenas F.J."/>
            <person name="Serrano A."/>
            <person name="Henrissat B."/>
            <person name="Drula E."/>
            <person name="Hughes K.W."/>
            <person name="Mata J.L."/>
            <person name="Ishikawa N.K."/>
            <person name="Vargas-Isla R."/>
            <person name="Ushijima S."/>
            <person name="Smith C.A."/>
            <person name="Ahrendt S."/>
            <person name="Andreopoulos W."/>
            <person name="He G."/>
            <person name="Labutti K."/>
            <person name="Lipzen A."/>
            <person name="Ng V."/>
            <person name="Riley R."/>
            <person name="Sandor L."/>
            <person name="Barry K."/>
            <person name="Martinez A.T."/>
            <person name="Xiao Y."/>
            <person name="Gibbons J.G."/>
            <person name="Terashima K."/>
            <person name="Grigoriev I.V."/>
            <person name="Hibbett D.S."/>
        </authorList>
    </citation>
    <scope>NUCLEOTIDE SEQUENCE</scope>
    <source>
        <strain evidence="7">JLM2183</strain>
    </source>
</reference>
<dbReference type="SMART" id="SM00066">
    <property type="entry name" value="GAL4"/>
    <property type="match status" value="1"/>
</dbReference>
<accession>A0A9W9DJN9</accession>
<dbReference type="InterPro" id="IPR036864">
    <property type="entry name" value="Zn2-C6_fun-type_DNA-bd_sf"/>
</dbReference>
<dbReference type="AlphaFoldDB" id="A0A9W9DJN9"/>
<evidence type="ECO:0000256" key="2">
    <source>
        <dbReference type="ARBA" id="ARBA00022723"/>
    </source>
</evidence>
<dbReference type="OrthoDB" id="10261408at2759"/>
<keyword evidence="8" id="KW-1185">Reference proteome</keyword>
<evidence type="ECO:0000256" key="1">
    <source>
        <dbReference type="ARBA" id="ARBA00004123"/>
    </source>
</evidence>
<dbReference type="EMBL" id="JAOTPV010000021">
    <property type="protein sequence ID" value="KAJ4472330.1"/>
    <property type="molecule type" value="Genomic_DNA"/>
</dbReference>
<dbReference type="CDD" id="cd00067">
    <property type="entry name" value="GAL4"/>
    <property type="match status" value="1"/>
</dbReference>
<protein>
    <recommendedName>
        <fullName evidence="6">Zn(2)-C6 fungal-type domain-containing protein</fullName>
    </recommendedName>
</protein>
<dbReference type="Gene3D" id="4.10.240.10">
    <property type="entry name" value="Zn(2)-C6 fungal-type DNA-binding domain"/>
    <property type="match status" value="1"/>
</dbReference>
<dbReference type="CDD" id="cd12148">
    <property type="entry name" value="fungal_TF_MHR"/>
    <property type="match status" value="1"/>
</dbReference>
<comment type="caution">
    <text evidence="7">The sequence shown here is derived from an EMBL/GenBank/DDBJ whole genome shotgun (WGS) entry which is preliminary data.</text>
</comment>
<evidence type="ECO:0000256" key="3">
    <source>
        <dbReference type="ARBA" id="ARBA00023015"/>
    </source>
</evidence>
<sequence>MDASEIQADFNRKRPYRGKACGNCRVRKIKCDGTRPSCLQCLRRPGRPNVADCQYPNPGPSESQNLEADIRNKEALLKELEEPTLDDTAVKLSLPYSKEHVDQAGATLSPLCLNNLLTKITLYISVEVSSNSLIDDFLNFATEFGFFVHIPRFRLTALLPEAHSNRPHKGLLCVVELLEYHLRREQNKKSHDDQEQIYLSSALLHQPNIITSSHPNKVIHAIQSEVLLGMYFYHASRPLTAKYHLNAALAMAMAAGTHKIQNFDATSLFQYPTGKDIDEEGHRITEGEKLNGFWVTLSLNISLAIALRSPVDELLLLQSQLCNNGIDTPWPMDIQSYATNILIPVGHSTVDAFFDQHPSGVFEGMGEPDVFGMYVRSSMLLGRAYIVIESLSSNRDIEQENAGRQWQTSISLIDKLIDSFRSTLIPFDQSGLPSNDPVMVFATHIMTNSATILLCDRPLTASSPYTIQKRLWAAESCAQLVCQFNQKCKGRYLNPTLIPLLALIARAIIDEILLRDKMAQDSGPSEELPQHRRKELKKEIHMIFDLMKANEKEAPSALAG</sequence>
<dbReference type="PANTHER" id="PTHR47338">
    <property type="entry name" value="ZN(II)2CYS6 TRANSCRIPTION FACTOR (EUROFUNG)-RELATED"/>
    <property type="match status" value="1"/>
</dbReference>
<dbReference type="SUPFAM" id="SSF57701">
    <property type="entry name" value="Zn2/Cys6 DNA-binding domain"/>
    <property type="match status" value="1"/>
</dbReference>
<dbReference type="PROSITE" id="PS50048">
    <property type="entry name" value="ZN2_CY6_FUNGAL_2"/>
    <property type="match status" value="1"/>
</dbReference>
<evidence type="ECO:0000313" key="8">
    <source>
        <dbReference type="Proteomes" id="UP001150266"/>
    </source>
</evidence>
<name>A0A9W9DJN9_9AGAR</name>
<dbReference type="Pfam" id="PF00172">
    <property type="entry name" value="Zn_clus"/>
    <property type="match status" value="1"/>
</dbReference>
<dbReference type="GO" id="GO:0005634">
    <property type="term" value="C:nucleus"/>
    <property type="evidence" value="ECO:0007669"/>
    <property type="project" value="UniProtKB-SubCell"/>
</dbReference>
<dbReference type="PANTHER" id="PTHR47338:SF29">
    <property type="entry name" value="ZN(2)-C6 FUNGAL-TYPE DOMAIN-CONTAINING PROTEIN"/>
    <property type="match status" value="1"/>
</dbReference>
<dbReference type="GO" id="GO:0000981">
    <property type="term" value="F:DNA-binding transcription factor activity, RNA polymerase II-specific"/>
    <property type="evidence" value="ECO:0007669"/>
    <property type="project" value="InterPro"/>
</dbReference>
<organism evidence="7 8">
    <name type="scientific">Lentinula aciculospora</name>
    <dbReference type="NCBI Taxonomy" id="153920"/>
    <lineage>
        <taxon>Eukaryota</taxon>
        <taxon>Fungi</taxon>
        <taxon>Dikarya</taxon>
        <taxon>Basidiomycota</taxon>
        <taxon>Agaricomycotina</taxon>
        <taxon>Agaricomycetes</taxon>
        <taxon>Agaricomycetidae</taxon>
        <taxon>Agaricales</taxon>
        <taxon>Marasmiineae</taxon>
        <taxon>Omphalotaceae</taxon>
        <taxon>Lentinula</taxon>
    </lineage>
</organism>
<dbReference type="InterPro" id="IPR050815">
    <property type="entry name" value="TF_fung"/>
</dbReference>
<keyword evidence="2" id="KW-0479">Metal-binding</keyword>
<comment type="subcellular location">
    <subcellularLocation>
        <location evidence="1">Nucleus</location>
    </subcellularLocation>
</comment>
<evidence type="ECO:0000256" key="4">
    <source>
        <dbReference type="ARBA" id="ARBA00023163"/>
    </source>
</evidence>
<evidence type="ECO:0000313" key="7">
    <source>
        <dbReference type="EMBL" id="KAJ4472330.1"/>
    </source>
</evidence>
<gene>
    <name evidence="7" type="ORF">J3R30DRAFT_3709781</name>
</gene>